<dbReference type="InterPro" id="IPR029044">
    <property type="entry name" value="Nucleotide-diphossugar_trans"/>
</dbReference>
<evidence type="ECO:0000259" key="5">
    <source>
        <dbReference type="Pfam" id="PF00535"/>
    </source>
</evidence>
<dbReference type="Proteomes" id="UP000249300">
    <property type="component" value="Chromosome 1"/>
</dbReference>
<evidence type="ECO:0000256" key="1">
    <source>
        <dbReference type="ARBA" id="ARBA00006739"/>
    </source>
</evidence>
<dbReference type="InterPro" id="IPR001173">
    <property type="entry name" value="Glyco_trans_2-like"/>
</dbReference>
<evidence type="ECO:0000256" key="3">
    <source>
        <dbReference type="ARBA" id="ARBA00022679"/>
    </source>
</evidence>
<dbReference type="PANTHER" id="PTHR43685">
    <property type="entry name" value="GLYCOSYLTRANSFERASE"/>
    <property type="match status" value="1"/>
</dbReference>
<dbReference type="SUPFAM" id="SSF53448">
    <property type="entry name" value="Nucleotide-diphospho-sugar transferases"/>
    <property type="match status" value="1"/>
</dbReference>
<evidence type="ECO:0000256" key="2">
    <source>
        <dbReference type="ARBA" id="ARBA00022676"/>
    </source>
</evidence>
<keyword evidence="2 6" id="KW-0328">Glycosyltransferase</keyword>
<evidence type="ECO:0000256" key="4">
    <source>
        <dbReference type="SAM" id="MobiDB-lite"/>
    </source>
</evidence>
<comment type="similarity">
    <text evidence="1">Belongs to the glycosyltransferase 2 family.</text>
</comment>
<dbReference type="PANTHER" id="PTHR43685:SF5">
    <property type="entry name" value="GLYCOSYLTRANSFERASE EPSE-RELATED"/>
    <property type="match status" value="1"/>
</dbReference>
<dbReference type="GO" id="GO:0016757">
    <property type="term" value="F:glycosyltransferase activity"/>
    <property type="evidence" value="ECO:0007669"/>
    <property type="project" value="UniProtKB-KW"/>
</dbReference>
<organism evidence="6 7">
    <name type="scientific">Porphyromonas crevioricanis</name>
    <dbReference type="NCBI Taxonomy" id="393921"/>
    <lineage>
        <taxon>Bacteria</taxon>
        <taxon>Pseudomonadati</taxon>
        <taxon>Bacteroidota</taxon>
        <taxon>Bacteroidia</taxon>
        <taxon>Bacteroidales</taxon>
        <taxon>Porphyromonadaceae</taxon>
        <taxon>Porphyromonas</taxon>
    </lineage>
</organism>
<dbReference type="InterPro" id="IPR050834">
    <property type="entry name" value="Glycosyltransf_2"/>
</dbReference>
<evidence type="ECO:0000313" key="6">
    <source>
        <dbReference type="EMBL" id="SQH72245.1"/>
    </source>
</evidence>
<dbReference type="Gene3D" id="3.90.550.10">
    <property type="entry name" value="Spore Coat Polysaccharide Biosynthesis Protein SpsA, Chain A"/>
    <property type="match status" value="1"/>
</dbReference>
<keyword evidence="3 6" id="KW-0808">Transferase</keyword>
<feature type="compositionally biased region" description="Polar residues" evidence="4">
    <location>
        <begin position="33"/>
        <end position="42"/>
    </location>
</feature>
<keyword evidence="7" id="KW-1185">Reference proteome</keyword>
<sequence>MKLSTNSHNQLSVLISSRIPHDSKPLNEGADQGSDTNGTASTLSEAPYASDCFSVLMSVYYKENPNFLHDSLQSIFEQSLPAPEVVIVWDGPLTKELETILCDYKQHHPQEIKYIRLPQNKGLGNALNIGLRHCSHELIVRMDTDDIAHRNRFEQQVAYLQAHPEVDVISSAIDEFTDSPEDIVAVRRLPEQHQELERFAKHRSPMNHPAVAFRKSSVQRAGGYVHFPYFEDYYLWARIIQQGGRLYCSPDSLLSFRMNRDTYGRRKGWRYALSEVHLQNTFLKMGFINKGQYVRNLCLRVPPRFMPRSLLSIIYKHCLRKKRKA</sequence>
<feature type="domain" description="Glycosyltransferase 2-like" evidence="5">
    <location>
        <begin position="54"/>
        <end position="214"/>
    </location>
</feature>
<dbReference type="EMBL" id="LS483447">
    <property type="protein sequence ID" value="SQH72245.1"/>
    <property type="molecule type" value="Genomic_DNA"/>
</dbReference>
<feature type="region of interest" description="Disordered" evidence="4">
    <location>
        <begin position="20"/>
        <end position="42"/>
    </location>
</feature>
<dbReference type="Pfam" id="PF00535">
    <property type="entry name" value="Glycos_transf_2"/>
    <property type="match status" value="1"/>
</dbReference>
<proteinExistence type="inferred from homology"/>
<dbReference type="AlphaFoldDB" id="A0A2X4PIV6"/>
<evidence type="ECO:0000313" key="7">
    <source>
        <dbReference type="Proteomes" id="UP000249300"/>
    </source>
</evidence>
<gene>
    <name evidence="6" type="primary">icaA</name>
    <name evidence="6" type="ORF">NCTC12858_00051</name>
</gene>
<dbReference type="KEGG" id="pcre:NCTC12858_00051"/>
<protein>
    <submittedName>
        <fullName evidence="6">Poly-beta-1,6-N-acetyl-D-glucosamine synthase</fullName>
        <ecNumber evidence="6">2.4.1.-</ecNumber>
    </submittedName>
</protein>
<accession>A0A2X4PIV6</accession>
<dbReference type="RefSeq" id="WP_231968833.1">
    <property type="nucleotide sequence ID" value="NZ_JQJB01000006.1"/>
</dbReference>
<dbReference type="EC" id="2.4.1.-" evidence="6"/>
<reference evidence="6 7" key="1">
    <citation type="submission" date="2018-06" db="EMBL/GenBank/DDBJ databases">
        <authorList>
            <consortium name="Pathogen Informatics"/>
            <person name="Doyle S."/>
        </authorList>
    </citation>
    <scope>NUCLEOTIDE SEQUENCE [LARGE SCALE GENOMIC DNA]</scope>
    <source>
        <strain evidence="6 7">NCTC12858</strain>
    </source>
</reference>
<name>A0A2X4PIV6_9PORP</name>